<evidence type="ECO:0000313" key="2">
    <source>
        <dbReference type="EMBL" id="GGG95061.1"/>
    </source>
</evidence>
<accession>A0ABQ1XJ83</accession>
<sequence length="111" mass="12155">MFPWHNLREARRTCEPPFLPGRKTAGDDVPPVARTGRKRRGPHHNEPSNRRKKRRCGAYHLNTWAAGAPVAGFPSAGKGIGGAGKLRCIFPEDPEKGRSYGITRPSAAPFA</sequence>
<feature type="region of interest" description="Disordered" evidence="1">
    <location>
        <begin position="1"/>
        <end position="54"/>
    </location>
</feature>
<organism evidence="2 3">
    <name type="scientific">Pseudarthrobacter polychromogenes</name>
    <dbReference type="NCBI Taxonomy" id="1676"/>
    <lineage>
        <taxon>Bacteria</taxon>
        <taxon>Bacillati</taxon>
        <taxon>Actinomycetota</taxon>
        <taxon>Actinomycetes</taxon>
        <taxon>Micrococcales</taxon>
        <taxon>Micrococcaceae</taxon>
        <taxon>Pseudarthrobacter</taxon>
    </lineage>
</organism>
<gene>
    <name evidence="2" type="ORF">GCM10011577_17650</name>
</gene>
<name>A0ABQ1XJ83_9MICC</name>
<feature type="compositionally biased region" description="Basic and acidic residues" evidence="1">
    <location>
        <begin position="1"/>
        <end position="14"/>
    </location>
</feature>
<protein>
    <submittedName>
        <fullName evidence="2">Uncharacterized protein</fullName>
    </submittedName>
</protein>
<evidence type="ECO:0000256" key="1">
    <source>
        <dbReference type="SAM" id="MobiDB-lite"/>
    </source>
</evidence>
<dbReference type="EMBL" id="BMKU01000004">
    <property type="protein sequence ID" value="GGG95061.1"/>
    <property type="molecule type" value="Genomic_DNA"/>
</dbReference>
<proteinExistence type="predicted"/>
<comment type="caution">
    <text evidence="2">The sequence shown here is derived from an EMBL/GenBank/DDBJ whole genome shotgun (WGS) entry which is preliminary data.</text>
</comment>
<evidence type="ECO:0000313" key="3">
    <source>
        <dbReference type="Proteomes" id="UP000596938"/>
    </source>
</evidence>
<dbReference type="Proteomes" id="UP000596938">
    <property type="component" value="Unassembled WGS sequence"/>
</dbReference>
<reference evidence="3" key="1">
    <citation type="journal article" date="2019" name="Int. J. Syst. Evol. Microbiol.">
        <title>The Global Catalogue of Microorganisms (GCM) 10K type strain sequencing project: providing services to taxonomists for standard genome sequencing and annotation.</title>
        <authorList>
            <consortium name="The Broad Institute Genomics Platform"/>
            <consortium name="The Broad Institute Genome Sequencing Center for Infectious Disease"/>
            <person name="Wu L."/>
            <person name="Ma J."/>
        </authorList>
    </citation>
    <scope>NUCLEOTIDE SEQUENCE [LARGE SCALE GENOMIC DNA]</scope>
    <source>
        <strain evidence="3">CGMCC 1.1927</strain>
    </source>
</reference>
<keyword evidence="3" id="KW-1185">Reference proteome</keyword>